<comment type="catalytic activity">
    <reaction evidence="1">
        <text>ATP + protein L-histidine = ADP + protein N-phospho-L-histidine.</text>
        <dbReference type="EC" id="2.7.13.3"/>
    </reaction>
</comment>
<organism evidence="11 12">
    <name type="scientific">Candidatus Lambdaproteobacteria bacterium RIFOXYD2_FULL_56_26</name>
    <dbReference type="NCBI Taxonomy" id="1817773"/>
    <lineage>
        <taxon>Bacteria</taxon>
        <taxon>Pseudomonadati</taxon>
        <taxon>Pseudomonadota</taxon>
        <taxon>Candidatus Lambdaproteobacteria</taxon>
    </lineage>
</organism>
<name>A0A1F6H2L6_9PROT</name>
<dbReference type="InterPro" id="IPR004358">
    <property type="entry name" value="Sig_transdc_His_kin-like_C"/>
</dbReference>
<dbReference type="InterPro" id="IPR005467">
    <property type="entry name" value="His_kinase_dom"/>
</dbReference>
<dbReference type="InterPro" id="IPR036890">
    <property type="entry name" value="HATPase_C_sf"/>
</dbReference>
<evidence type="ECO:0000256" key="1">
    <source>
        <dbReference type="ARBA" id="ARBA00000085"/>
    </source>
</evidence>
<evidence type="ECO:0000256" key="7">
    <source>
        <dbReference type="SAM" id="MobiDB-lite"/>
    </source>
</evidence>
<proteinExistence type="predicted"/>
<dbReference type="EC" id="2.7.13.3" evidence="2"/>
<dbReference type="PROSITE" id="PS50109">
    <property type="entry name" value="HIS_KIN"/>
    <property type="match status" value="1"/>
</dbReference>
<feature type="transmembrane region" description="Helical" evidence="8">
    <location>
        <begin position="78"/>
        <end position="95"/>
    </location>
</feature>
<dbReference type="Gene3D" id="1.10.287.130">
    <property type="match status" value="1"/>
</dbReference>
<feature type="transmembrane region" description="Helical" evidence="8">
    <location>
        <begin position="21"/>
        <end position="40"/>
    </location>
</feature>
<dbReference type="PANTHER" id="PTHR43047:SF69">
    <property type="entry name" value="HISTIDINE KINASE CONTAINING CHEY-HOMOLOGOUS RECEIVER DOMAIN-RELATED"/>
    <property type="match status" value="1"/>
</dbReference>
<dbReference type="Pfam" id="PF02518">
    <property type="entry name" value="HATPase_c"/>
    <property type="match status" value="1"/>
</dbReference>
<feature type="transmembrane region" description="Helical" evidence="8">
    <location>
        <begin position="52"/>
        <end position="69"/>
    </location>
</feature>
<evidence type="ECO:0000256" key="4">
    <source>
        <dbReference type="ARBA" id="ARBA00022679"/>
    </source>
</evidence>
<dbReference type="InterPro" id="IPR036097">
    <property type="entry name" value="HisK_dim/P_sf"/>
</dbReference>
<dbReference type="GO" id="GO:0009927">
    <property type="term" value="F:histidine phosphotransfer kinase activity"/>
    <property type="evidence" value="ECO:0007669"/>
    <property type="project" value="TreeGrafter"/>
</dbReference>
<keyword evidence="3 6" id="KW-0597">Phosphoprotein</keyword>
<evidence type="ECO:0000256" key="5">
    <source>
        <dbReference type="ARBA" id="ARBA00022777"/>
    </source>
</evidence>
<keyword evidence="5" id="KW-0418">Kinase</keyword>
<dbReference type="InterPro" id="IPR011006">
    <property type="entry name" value="CheY-like_superfamily"/>
</dbReference>
<evidence type="ECO:0000313" key="11">
    <source>
        <dbReference type="EMBL" id="OGH04628.1"/>
    </source>
</evidence>
<dbReference type="InterPro" id="IPR001789">
    <property type="entry name" value="Sig_transdc_resp-reg_receiver"/>
</dbReference>
<evidence type="ECO:0000256" key="2">
    <source>
        <dbReference type="ARBA" id="ARBA00012438"/>
    </source>
</evidence>
<comment type="caution">
    <text evidence="11">The sequence shown here is derived from an EMBL/GenBank/DDBJ whole genome shotgun (WGS) entry which is preliminary data.</text>
</comment>
<dbReference type="Pfam" id="PF00072">
    <property type="entry name" value="Response_reg"/>
    <property type="match status" value="1"/>
</dbReference>
<dbReference type="PANTHER" id="PTHR43047">
    <property type="entry name" value="TWO-COMPONENT HISTIDINE PROTEIN KINASE"/>
    <property type="match status" value="1"/>
</dbReference>
<sequence>MLAAEKKRIEEASILANLNEYNINSAWFLYGLTGIFVVWYFLDIQFIHGETYLFRFGFVANLALVFLFKRNFPQHMQLLSYIELNMVLLFFLPILHQTDGYFFYFYVGSFSLAPVSMGIIPLWSPFWMSLAFSTHALIFGSYLAFFEKNLDSPTQWATFFFYSTITLISYMAGMYRYATMVREIRLRAELKEANATKDKFFSIIAHDLRGPIGSISVLFNEMIGDDGIIDPKMLEAVRVSSRNTYAFLENLLTWARSQKGQLEYHPENFNAVTLILDILNLYSAQANQKGIELLFDPPEPMFAHADPSMITTVVRNLTGNALKFTPKGGSITFTLERVEGSLKFGVKDTGVGLNQEQQKKMFKPGEKVSSTPGTNSESGTGLGLVLCQEFTEKSGGRIGVESEKGEGCQFWFTVPAANIVEHSGMDKETLLKRIAPLKILVAEDNALHQETTIKALKDLNLDFEMVENGAEALQKLYAGKYDLFLVDIDMPVKNGIETTRELRQSFPAKPWVVTLSSYSKKELDERATDFKFNGYLNKPLSQEKLLKVLENLLLSE</sequence>
<feature type="region of interest" description="Disordered" evidence="7">
    <location>
        <begin position="360"/>
        <end position="379"/>
    </location>
</feature>
<dbReference type="SMART" id="SM00387">
    <property type="entry name" value="HATPase_c"/>
    <property type="match status" value="1"/>
</dbReference>
<dbReference type="Proteomes" id="UP000177583">
    <property type="component" value="Unassembled WGS sequence"/>
</dbReference>
<dbReference type="AlphaFoldDB" id="A0A1F6H2L6"/>
<dbReference type="PRINTS" id="PR00344">
    <property type="entry name" value="BCTRLSENSOR"/>
</dbReference>
<evidence type="ECO:0000313" key="12">
    <source>
        <dbReference type="Proteomes" id="UP000177583"/>
    </source>
</evidence>
<feature type="domain" description="Response regulatory" evidence="10">
    <location>
        <begin position="438"/>
        <end position="553"/>
    </location>
</feature>
<evidence type="ECO:0000259" key="10">
    <source>
        <dbReference type="PROSITE" id="PS50110"/>
    </source>
</evidence>
<dbReference type="PROSITE" id="PS50110">
    <property type="entry name" value="RESPONSE_REGULATORY"/>
    <property type="match status" value="1"/>
</dbReference>
<dbReference type="Gene3D" id="3.30.565.10">
    <property type="entry name" value="Histidine kinase-like ATPase, C-terminal domain"/>
    <property type="match status" value="1"/>
</dbReference>
<dbReference type="EMBL" id="MFNF01000001">
    <property type="protein sequence ID" value="OGH04628.1"/>
    <property type="molecule type" value="Genomic_DNA"/>
</dbReference>
<accession>A0A1F6H2L6</accession>
<evidence type="ECO:0000259" key="9">
    <source>
        <dbReference type="PROSITE" id="PS50109"/>
    </source>
</evidence>
<dbReference type="InterPro" id="IPR003661">
    <property type="entry name" value="HisK_dim/P_dom"/>
</dbReference>
<feature type="modified residue" description="4-aspartylphosphate" evidence="6">
    <location>
        <position position="487"/>
    </location>
</feature>
<dbReference type="CDD" id="cd00082">
    <property type="entry name" value="HisKA"/>
    <property type="match status" value="1"/>
</dbReference>
<protein>
    <recommendedName>
        <fullName evidence="2">histidine kinase</fullName>
        <ecNumber evidence="2">2.7.13.3</ecNumber>
    </recommendedName>
</protein>
<dbReference type="SUPFAM" id="SSF47384">
    <property type="entry name" value="Homodimeric domain of signal transducing histidine kinase"/>
    <property type="match status" value="1"/>
</dbReference>
<dbReference type="GO" id="GO:0000155">
    <property type="term" value="F:phosphorelay sensor kinase activity"/>
    <property type="evidence" value="ECO:0007669"/>
    <property type="project" value="InterPro"/>
</dbReference>
<feature type="compositionally biased region" description="Polar residues" evidence="7">
    <location>
        <begin position="368"/>
        <end position="379"/>
    </location>
</feature>
<keyword evidence="8" id="KW-1133">Transmembrane helix</keyword>
<dbReference type="SUPFAM" id="SSF55874">
    <property type="entry name" value="ATPase domain of HSP90 chaperone/DNA topoisomerase II/histidine kinase"/>
    <property type="match status" value="1"/>
</dbReference>
<evidence type="ECO:0000256" key="3">
    <source>
        <dbReference type="ARBA" id="ARBA00022553"/>
    </source>
</evidence>
<dbReference type="CDD" id="cd17546">
    <property type="entry name" value="REC_hyHK_CKI1_RcsC-like"/>
    <property type="match status" value="1"/>
</dbReference>
<evidence type="ECO:0000256" key="8">
    <source>
        <dbReference type="SAM" id="Phobius"/>
    </source>
</evidence>
<reference evidence="11 12" key="1">
    <citation type="journal article" date="2016" name="Nat. Commun.">
        <title>Thousands of microbial genomes shed light on interconnected biogeochemical processes in an aquifer system.</title>
        <authorList>
            <person name="Anantharaman K."/>
            <person name="Brown C.T."/>
            <person name="Hug L.A."/>
            <person name="Sharon I."/>
            <person name="Castelle C.J."/>
            <person name="Probst A.J."/>
            <person name="Thomas B.C."/>
            <person name="Singh A."/>
            <person name="Wilkins M.J."/>
            <person name="Karaoz U."/>
            <person name="Brodie E.L."/>
            <person name="Williams K.H."/>
            <person name="Hubbard S.S."/>
            <person name="Banfield J.F."/>
        </authorList>
    </citation>
    <scope>NUCLEOTIDE SEQUENCE [LARGE SCALE GENOMIC DNA]</scope>
</reference>
<dbReference type="Gene3D" id="3.40.50.2300">
    <property type="match status" value="1"/>
</dbReference>
<feature type="domain" description="Histidine kinase" evidence="9">
    <location>
        <begin position="203"/>
        <end position="418"/>
    </location>
</feature>
<dbReference type="GO" id="GO:0005886">
    <property type="term" value="C:plasma membrane"/>
    <property type="evidence" value="ECO:0007669"/>
    <property type="project" value="TreeGrafter"/>
</dbReference>
<dbReference type="SUPFAM" id="SSF52172">
    <property type="entry name" value="CheY-like"/>
    <property type="match status" value="1"/>
</dbReference>
<feature type="transmembrane region" description="Helical" evidence="8">
    <location>
        <begin position="157"/>
        <end position="178"/>
    </location>
</feature>
<dbReference type="SMART" id="SM00448">
    <property type="entry name" value="REC"/>
    <property type="match status" value="1"/>
</dbReference>
<feature type="transmembrane region" description="Helical" evidence="8">
    <location>
        <begin position="127"/>
        <end position="145"/>
    </location>
</feature>
<keyword evidence="4" id="KW-0808">Transferase</keyword>
<keyword evidence="8" id="KW-0472">Membrane</keyword>
<dbReference type="InterPro" id="IPR003594">
    <property type="entry name" value="HATPase_dom"/>
</dbReference>
<gene>
    <name evidence="11" type="ORF">A2557_06450</name>
</gene>
<evidence type="ECO:0000256" key="6">
    <source>
        <dbReference type="PROSITE-ProRule" id="PRU00169"/>
    </source>
</evidence>
<keyword evidence="8" id="KW-0812">Transmembrane</keyword>